<organism evidence="1 2">
    <name type="scientific">Zalaria obscura</name>
    <dbReference type="NCBI Taxonomy" id="2024903"/>
    <lineage>
        <taxon>Eukaryota</taxon>
        <taxon>Fungi</taxon>
        <taxon>Dikarya</taxon>
        <taxon>Ascomycota</taxon>
        <taxon>Pezizomycotina</taxon>
        <taxon>Dothideomycetes</taxon>
        <taxon>Dothideomycetidae</taxon>
        <taxon>Dothideales</taxon>
        <taxon>Zalariaceae</taxon>
        <taxon>Zalaria</taxon>
    </lineage>
</organism>
<dbReference type="Proteomes" id="UP001320706">
    <property type="component" value="Unassembled WGS sequence"/>
</dbReference>
<reference evidence="1" key="1">
    <citation type="submission" date="2024-02" db="EMBL/GenBank/DDBJ databases">
        <title>Metagenome Assembled Genome of Zalaria obscura JY119.</title>
        <authorList>
            <person name="Vighnesh L."/>
            <person name="Jagadeeshwari U."/>
            <person name="Venkata Ramana C."/>
            <person name="Sasikala C."/>
        </authorList>
    </citation>
    <scope>NUCLEOTIDE SEQUENCE</scope>
    <source>
        <strain evidence="1">JY119</strain>
    </source>
</reference>
<name>A0ACC3SKD0_9PEZI</name>
<evidence type="ECO:0000313" key="2">
    <source>
        <dbReference type="Proteomes" id="UP001320706"/>
    </source>
</evidence>
<keyword evidence="2" id="KW-1185">Reference proteome</keyword>
<comment type="caution">
    <text evidence="1">The sequence shown here is derived from an EMBL/GenBank/DDBJ whole genome shotgun (WGS) entry which is preliminary data.</text>
</comment>
<protein>
    <submittedName>
        <fullName evidence="1">Uncharacterized protein</fullName>
    </submittedName>
</protein>
<gene>
    <name evidence="1" type="ORF">M8818_002267</name>
</gene>
<dbReference type="EMBL" id="JAMKPW020000009">
    <property type="protein sequence ID" value="KAK8215255.1"/>
    <property type="molecule type" value="Genomic_DNA"/>
</dbReference>
<evidence type="ECO:0000313" key="1">
    <source>
        <dbReference type="EMBL" id="KAK8215255.1"/>
    </source>
</evidence>
<accession>A0ACC3SKD0</accession>
<proteinExistence type="predicted"/>
<sequence>MEALWSRAVGSVSPGIVELVGTSLVQILSFWVPSLVYLTLDSVAPKFANKYKIQPAPKQPSKAEIWHCAEVVVGNQALTAIIKVAELSALYALGIGSFYRVDKQLPSLAEIIRDFTLCVLGAEIIFYYGHRLLHHPRFYSRIHKKHHQFTAPIAPTAQYSHPLEHILSNVIPLALPPQILQCHIITFWLFLGCALFETVTVHSGFDFFSGCVRMHDLHHEKFSINYGSLGFLDLAHGTFAMNIKPKKKLAGQSP</sequence>